<sequence length="129" mass="13989">MMKPAGAGAGPGTGTVEVRVERPQRPPVHPNSARLRARPYYRRWTPWLVPAASIACVAVFLVTMFVNDCPNRSAGNCTAGFLGRFAFQPLKENPLLGPSSTTYASCYPPPPLLPPPFVCFLQLCISFLA</sequence>
<keyword evidence="4" id="KW-1185">Reference proteome</keyword>
<feature type="transmembrane region" description="Helical" evidence="2">
    <location>
        <begin position="44"/>
        <end position="66"/>
    </location>
</feature>
<organism evidence="3 4">
    <name type="scientific">Aegilops tauschii subsp. strangulata</name>
    <name type="common">Goatgrass</name>
    <dbReference type="NCBI Taxonomy" id="200361"/>
    <lineage>
        <taxon>Eukaryota</taxon>
        <taxon>Viridiplantae</taxon>
        <taxon>Streptophyta</taxon>
        <taxon>Embryophyta</taxon>
        <taxon>Tracheophyta</taxon>
        <taxon>Spermatophyta</taxon>
        <taxon>Magnoliopsida</taxon>
        <taxon>Liliopsida</taxon>
        <taxon>Poales</taxon>
        <taxon>Poaceae</taxon>
        <taxon>BOP clade</taxon>
        <taxon>Pooideae</taxon>
        <taxon>Triticodae</taxon>
        <taxon>Triticeae</taxon>
        <taxon>Triticinae</taxon>
        <taxon>Aegilops</taxon>
    </lineage>
</organism>
<comment type="similarity">
    <text evidence="1">Belongs to the peptidase S54 family.</text>
</comment>
<keyword evidence="2" id="KW-0472">Membrane</keyword>
<reference evidence="3" key="4">
    <citation type="submission" date="2019-03" db="UniProtKB">
        <authorList>
            <consortium name="EnsemblPlants"/>
        </authorList>
    </citation>
    <scope>IDENTIFICATION</scope>
</reference>
<evidence type="ECO:0000256" key="1">
    <source>
        <dbReference type="ARBA" id="ARBA00009045"/>
    </source>
</evidence>
<dbReference type="PANTHER" id="PTHR22936:SF77">
    <property type="entry name" value="RHOMBOID-LIKE PROTEIN 1"/>
    <property type="match status" value="1"/>
</dbReference>
<evidence type="ECO:0000313" key="3">
    <source>
        <dbReference type="EnsemblPlants" id="AET4Gv20289500.1"/>
    </source>
</evidence>
<dbReference type="Proteomes" id="UP000015105">
    <property type="component" value="Chromosome 4D"/>
</dbReference>
<keyword evidence="2" id="KW-0812">Transmembrane</keyword>
<keyword evidence="2" id="KW-1133">Transmembrane helix</keyword>
<evidence type="ECO:0000256" key="2">
    <source>
        <dbReference type="SAM" id="Phobius"/>
    </source>
</evidence>
<dbReference type="GO" id="GO:0006508">
    <property type="term" value="P:proteolysis"/>
    <property type="evidence" value="ECO:0007669"/>
    <property type="project" value="InterPro"/>
</dbReference>
<dbReference type="Gramene" id="AET4Gv20289500.1">
    <property type="protein sequence ID" value="AET4Gv20289500.1"/>
    <property type="gene ID" value="AET4Gv20289500"/>
</dbReference>
<dbReference type="InterPro" id="IPR002610">
    <property type="entry name" value="Peptidase_S54_rhomboid-like"/>
</dbReference>
<reference evidence="4" key="2">
    <citation type="journal article" date="2017" name="Nat. Plants">
        <title>The Aegilops tauschii genome reveals multiple impacts of transposons.</title>
        <authorList>
            <person name="Zhao G."/>
            <person name="Zou C."/>
            <person name="Li K."/>
            <person name="Wang K."/>
            <person name="Li T."/>
            <person name="Gao L."/>
            <person name="Zhang X."/>
            <person name="Wang H."/>
            <person name="Yang Z."/>
            <person name="Liu X."/>
            <person name="Jiang W."/>
            <person name="Mao L."/>
            <person name="Kong X."/>
            <person name="Jiao Y."/>
            <person name="Jia J."/>
        </authorList>
    </citation>
    <scope>NUCLEOTIDE SEQUENCE [LARGE SCALE GENOMIC DNA]</scope>
    <source>
        <strain evidence="4">cv. AL8/78</strain>
    </source>
</reference>
<reference evidence="4" key="1">
    <citation type="journal article" date="2014" name="Science">
        <title>Ancient hybridizations among the ancestral genomes of bread wheat.</title>
        <authorList>
            <consortium name="International Wheat Genome Sequencing Consortium,"/>
            <person name="Marcussen T."/>
            <person name="Sandve S.R."/>
            <person name="Heier L."/>
            <person name="Spannagl M."/>
            <person name="Pfeifer M."/>
            <person name="Jakobsen K.S."/>
            <person name="Wulff B.B."/>
            <person name="Steuernagel B."/>
            <person name="Mayer K.F."/>
            <person name="Olsen O.A."/>
        </authorList>
    </citation>
    <scope>NUCLEOTIDE SEQUENCE [LARGE SCALE GENOMIC DNA]</scope>
    <source>
        <strain evidence="4">cv. AL8/78</strain>
    </source>
</reference>
<dbReference type="AlphaFoldDB" id="A0A453HSS0"/>
<reference evidence="3" key="5">
    <citation type="journal article" date="2021" name="G3 (Bethesda)">
        <title>Aegilops tauschii genome assembly Aet v5.0 features greater sequence contiguity and improved annotation.</title>
        <authorList>
            <person name="Wang L."/>
            <person name="Zhu T."/>
            <person name="Rodriguez J.C."/>
            <person name="Deal K.R."/>
            <person name="Dubcovsky J."/>
            <person name="McGuire P.E."/>
            <person name="Lux T."/>
            <person name="Spannagl M."/>
            <person name="Mayer K.F.X."/>
            <person name="Baldrich P."/>
            <person name="Meyers B.C."/>
            <person name="Huo N."/>
            <person name="Gu Y.Q."/>
            <person name="Zhou H."/>
            <person name="Devos K.M."/>
            <person name="Bennetzen J.L."/>
            <person name="Unver T."/>
            <person name="Budak H."/>
            <person name="Gulick P.J."/>
            <person name="Galiba G."/>
            <person name="Kalapos B."/>
            <person name="Nelson D.R."/>
            <person name="Li P."/>
            <person name="You F.M."/>
            <person name="Luo M.C."/>
            <person name="Dvorak J."/>
        </authorList>
    </citation>
    <scope>NUCLEOTIDE SEQUENCE [LARGE SCALE GENOMIC DNA]</scope>
    <source>
        <strain evidence="3">cv. AL8/78</strain>
    </source>
</reference>
<accession>A0A453HSS0</accession>
<proteinExistence type="inferred from homology"/>
<dbReference type="PANTHER" id="PTHR22936">
    <property type="entry name" value="RHOMBOID-RELATED"/>
    <property type="match status" value="1"/>
</dbReference>
<protein>
    <submittedName>
        <fullName evidence="3">Uncharacterized protein</fullName>
    </submittedName>
</protein>
<name>A0A453HSS0_AEGTS</name>
<evidence type="ECO:0000313" key="4">
    <source>
        <dbReference type="Proteomes" id="UP000015105"/>
    </source>
</evidence>
<dbReference type="EnsemblPlants" id="AET4Gv20289500.1">
    <property type="protein sequence ID" value="AET4Gv20289500.1"/>
    <property type="gene ID" value="AET4Gv20289500"/>
</dbReference>
<reference evidence="3" key="3">
    <citation type="journal article" date="2017" name="Nature">
        <title>Genome sequence of the progenitor of the wheat D genome Aegilops tauschii.</title>
        <authorList>
            <person name="Luo M.C."/>
            <person name="Gu Y.Q."/>
            <person name="Puiu D."/>
            <person name="Wang H."/>
            <person name="Twardziok S.O."/>
            <person name="Deal K.R."/>
            <person name="Huo N."/>
            <person name="Zhu T."/>
            <person name="Wang L."/>
            <person name="Wang Y."/>
            <person name="McGuire P.E."/>
            <person name="Liu S."/>
            <person name="Long H."/>
            <person name="Ramasamy R.K."/>
            <person name="Rodriguez J.C."/>
            <person name="Van S.L."/>
            <person name="Yuan L."/>
            <person name="Wang Z."/>
            <person name="Xia Z."/>
            <person name="Xiao L."/>
            <person name="Anderson O.D."/>
            <person name="Ouyang S."/>
            <person name="Liang Y."/>
            <person name="Zimin A.V."/>
            <person name="Pertea G."/>
            <person name="Qi P."/>
            <person name="Bennetzen J.L."/>
            <person name="Dai X."/>
            <person name="Dawson M.W."/>
            <person name="Muller H.G."/>
            <person name="Kugler K."/>
            <person name="Rivarola-Duarte L."/>
            <person name="Spannagl M."/>
            <person name="Mayer K.F.X."/>
            <person name="Lu F.H."/>
            <person name="Bevan M.W."/>
            <person name="Leroy P."/>
            <person name="Li P."/>
            <person name="You F.M."/>
            <person name="Sun Q."/>
            <person name="Liu Z."/>
            <person name="Lyons E."/>
            <person name="Wicker T."/>
            <person name="Salzberg S.L."/>
            <person name="Devos K.M."/>
            <person name="Dvorak J."/>
        </authorList>
    </citation>
    <scope>NUCLEOTIDE SEQUENCE [LARGE SCALE GENOMIC DNA]</scope>
    <source>
        <strain evidence="3">cv. AL8/78</strain>
    </source>
</reference>
<dbReference type="GO" id="GO:0016020">
    <property type="term" value="C:membrane"/>
    <property type="evidence" value="ECO:0007669"/>
    <property type="project" value="InterPro"/>
</dbReference>